<protein>
    <submittedName>
        <fullName evidence="1">Integrase catalytic core</fullName>
    </submittedName>
</protein>
<dbReference type="Proteomes" id="UP001165186">
    <property type="component" value="Unassembled WGS sequence"/>
</dbReference>
<sequence length="830" mass="95563">MSSKPIIVLKSSQDWDEWFFIIQSRAKKARVFNYIDPTKDSRPQQPIAPTKPPLPTGTITDAAREEHKWKREDYKEDKKEYDRQIRELNDLSSLIEDSVSQPLLPLLRKIEDSHPYAQLRALKARLQPSISTQQEFVLNKLRELEKPPTAQNTEKWLTQWEECVFKARSLGLSDVEGSRGVNAFLKPIMQHDSEYASPILRELRLSTKTLDVSDVIVDYREHARQKQALTTKTRTTFAATLRGEEQPQKPPKCLCGLPHWYIHCFYLNQNAPNRPTDFKPNKKIQDKILKLMRNDKIKAQVETALKRGVPPTSQGKKQDKGKDTKPETPDSEDNSDDERGSIKSCAAIVAQSCATQQDSRPTTLELSWIADTAITSAATTRSLPAEQWHGVFAHANHHAIKALLMAVTGVEFTNDVMPTHCDVCARVKAHQLIARDSSPEEAGNEPFFRISFDLIQMTPAYNQHEWITHVECTKSNYVFTRTHVLKSDCNTLILDILKTVLAATYIHNRTPSKVLKWKTPFELAYRTKPNVAHMRVYSCKAYALNKNIPRSEKLQERALVGYLVGYDSTNIYRIWYPPGDRIIRSRDVSFDELSTYSPDEQEDYHEIQDVEEEPQEVVPRGVRKTNTSKRDALVVSSLFNTILSLTQVQHKAILEELPPLPRIHRDDLPPEPRYYKDILKHQLKPYLFQALYRELQEGNSKGVWIVVDEDQARKANKEVIPLTWVFKYKFDEKGYLTKIKARVCVRGDLQVSYQDTYAATLAFRIFRTLMAIVCAFDLEMWQYDVVNAFPHVPLDQPTFCRAPEGMTLPYRKILLLKKALYGLKESPALW</sequence>
<reference evidence="1" key="1">
    <citation type="submission" date="2024-09" db="EMBL/GenBank/DDBJ databases">
        <title>Draft Genome Sequences of Neofusicoccum parvum.</title>
        <authorList>
            <person name="Ashida A."/>
            <person name="Camagna M."/>
            <person name="Tanaka A."/>
            <person name="Takemoto D."/>
        </authorList>
    </citation>
    <scope>NUCLEOTIDE SEQUENCE</scope>
    <source>
        <strain evidence="1">PPO83</strain>
    </source>
</reference>
<evidence type="ECO:0000313" key="2">
    <source>
        <dbReference type="Proteomes" id="UP001165186"/>
    </source>
</evidence>
<comment type="caution">
    <text evidence="1">The sequence shown here is derived from an EMBL/GenBank/DDBJ whole genome shotgun (WGS) entry which is preliminary data.</text>
</comment>
<keyword evidence="2" id="KW-1185">Reference proteome</keyword>
<name>A0ACB5SPU2_9PEZI</name>
<gene>
    <name evidence="1" type="primary">g3321</name>
    <name evidence="1" type="ORF">NpPPO83_00003321</name>
</gene>
<organism evidence="1 2">
    <name type="scientific">Neofusicoccum parvum</name>
    <dbReference type="NCBI Taxonomy" id="310453"/>
    <lineage>
        <taxon>Eukaryota</taxon>
        <taxon>Fungi</taxon>
        <taxon>Dikarya</taxon>
        <taxon>Ascomycota</taxon>
        <taxon>Pezizomycotina</taxon>
        <taxon>Dothideomycetes</taxon>
        <taxon>Dothideomycetes incertae sedis</taxon>
        <taxon>Botryosphaeriales</taxon>
        <taxon>Botryosphaeriaceae</taxon>
        <taxon>Neofusicoccum</taxon>
    </lineage>
</organism>
<dbReference type="EMBL" id="BSXG01000181">
    <property type="protein sequence ID" value="GME51896.1"/>
    <property type="molecule type" value="Genomic_DNA"/>
</dbReference>
<proteinExistence type="predicted"/>
<evidence type="ECO:0000313" key="1">
    <source>
        <dbReference type="EMBL" id="GME51896.1"/>
    </source>
</evidence>
<accession>A0ACB5SPU2</accession>